<sequence>MSTKFEVIGQVPDDEATAALVALAARAGAPPDEPPTPGHWNSRHRALRVPLPRGRDAWRLSVRTP</sequence>
<dbReference type="Pfam" id="PF13822">
    <property type="entry name" value="ACC_epsilon"/>
    <property type="match status" value="1"/>
</dbReference>
<reference evidence="2 3" key="1">
    <citation type="submission" date="2019-07" db="EMBL/GenBank/DDBJ databases">
        <authorList>
            <person name="Zhou L.-Y."/>
        </authorList>
    </citation>
    <scope>NUCLEOTIDE SEQUENCE [LARGE SCALE GENOMIC DNA]</scope>
    <source>
        <strain evidence="2 3">YIM 101269</strain>
    </source>
</reference>
<gene>
    <name evidence="2" type="ORF">FOJ82_02600</name>
</gene>
<evidence type="ECO:0000313" key="2">
    <source>
        <dbReference type="EMBL" id="TRY19790.1"/>
    </source>
</evidence>
<dbReference type="Proteomes" id="UP000317638">
    <property type="component" value="Unassembled WGS sequence"/>
</dbReference>
<keyword evidence="3" id="KW-1185">Reference proteome</keyword>
<dbReference type="EMBL" id="VKKG01000001">
    <property type="protein sequence ID" value="TRY19790.1"/>
    <property type="molecule type" value="Genomic_DNA"/>
</dbReference>
<dbReference type="GO" id="GO:0004658">
    <property type="term" value="F:propionyl-CoA carboxylase activity"/>
    <property type="evidence" value="ECO:0007669"/>
    <property type="project" value="InterPro"/>
</dbReference>
<comment type="caution">
    <text evidence="2">The sequence shown here is derived from an EMBL/GenBank/DDBJ whole genome shotgun (WGS) entry which is preliminary data.</text>
</comment>
<proteinExistence type="predicted"/>
<dbReference type="GO" id="GO:0003989">
    <property type="term" value="F:acetyl-CoA carboxylase activity"/>
    <property type="evidence" value="ECO:0007669"/>
    <property type="project" value="InterPro"/>
</dbReference>
<protein>
    <submittedName>
        <fullName evidence="2">Acyl-CoA carboxylase subunit epsilon</fullName>
    </submittedName>
</protein>
<dbReference type="AlphaFoldDB" id="A0A553K504"/>
<evidence type="ECO:0000313" key="3">
    <source>
        <dbReference type="Proteomes" id="UP000317638"/>
    </source>
</evidence>
<evidence type="ECO:0000256" key="1">
    <source>
        <dbReference type="SAM" id="MobiDB-lite"/>
    </source>
</evidence>
<accession>A0A553K504</accession>
<organism evidence="2 3">
    <name type="scientific">Tessaracoccus rhinocerotis</name>
    <dbReference type="NCBI Taxonomy" id="1689449"/>
    <lineage>
        <taxon>Bacteria</taxon>
        <taxon>Bacillati</taxon>
        <taxon>Actinomycetota</taxon>
        <taxon>Actinomycetes</taxon>
        <taxon>Propionibacteriales</taxon>
        <taxon>Propionibacteriaceae</taxon>
        <taxon>Tessaracoccus</taxon>
    </lineage>
</organism>
<dbReference type="RefSeq" id="WP_143936877.1">
    <property type="nucleotide sequence ID" value="NZ_VKKG01000001.1"/>
</dbReference>
<dbReference type="InterPro" id="IPR032716">
    <property type="entry name" value="ACC_epsilon"/>
</dbReference>
<feature type="region of interest" description="Disordered" evidence="1">
    <location>
        <begin position="27"/>
        <end position="48"/>
    </location>
</feature>
<name>A0A553K504_9ACTN</name>